<keyword evidence="1" id="KW-0472">Membrane</keyword>
<dbReference type="AlphaFoldDB" id="A0A3B0V4T0"/>
<protein>
    <submittedName>
        <fullName evidence="2">Uncharacterized protein</fullName>
    </submittedName>
</protein>
<keyword evidence="1" id="KW-0812">Transmembrane</keyword>
<dbReference type="EMBL" id="UOEU01000298">
    <property type="protein sequence ID" value="VAW31869.1"/>
    <property type="molecule type" value="Genomic_DNA"/>
</dbReference>
<feature type="transmembrane region" description="Helical" evidence="1">
    <location>
        <begin position="271"/>
        <end position="291"/>
    </location>
</feature>
<accession>A0A3B0V4T0</accession>
<keyword evidence="1" id="KW-1133">Transmembrane helix</keyword>
<feature type="transmembrane region" description="Helical" evidence="1">
    <location>
        <begin position="239"/>
        <end position="259"/>
    </location>
</feature>
<evidence type="ECO:0000313" key="2">
    <source>
        <dbReference type="EMBL" id="VAW31869.1"/>
    </source>
</evidence>
<gene>
    <name evidence="2" type="ORF">MNBD_CHLOROFLEXI01-3071</name>
</gene>
<proteinExistence type="predicted"/>
<feature type="transmembrane region" description="Helical" evidence="1">
    <location>
        <begin position="328"/>
        <end position="348"/>
    </location>
</feature>
<sequence>MRGCLQFLAGVVAVLFMITAVIALIFTNFFAVVADREILKDSLANLDQLVVEAVPAFVAQTLKEQATARGLTSIELDEAILQQSIETLLPPGWIEAQTDTAVDAVYDMLESGDLDNAELEIDTSPLLDRLRGAPGLEVVGIIVNSLPLCTEPINPAELLNGENTIPTCMPPGIPKEQVIQEAHTRLVQSIDSNPQLSSEFGVVRVPLFSAEQQAQNEGLVQVRDQLLRLRQAFSLAQRWGWLLWLLPAACLLLIALLAVRSWSEWGHWWGWPLLGTAVFIFIVTWLFPTIMQLVLRQFSTDAATVADPLRQTAVQVVTAVTDTWRSRVYVQTAVMLAAGTLFVLLGFFTKNKQQQVA</sequence>
<reference evidence="2" key="1">
    <citation type="submission" date="2018-06" db="EMBL/GenBank/DDBJ databases">
        <authorList>
            <person name="Zhirakovskaya E."/>
        </authorList>
    </citation>
    <scope>NUCLEOTIDE SEQUENCE</scope>
</reference>
<evidence type="ECO:0000256" key="1">
    <source>
        <dbReference type="SAM" id="Phobius"/>
    </source>
</evidence>
<organism evidence="2">
    <name type="scientific">hydrothermal vent metagenome</name>
    <dbReference type="NCBI Taxonomy" id="652676"/>
    <lineage>
        <taxon>unclassified sequences</taxon>
        <taxon>metagenomes</taxon>
        <taxon>ecological metagenomes</taxon>
    </lineage>
</organism>
<name>A0A3B0V4T0_9ZZZZ</name>